<dbReference type="CDD" id="cd07341">
    <property type="entry name" value="M56_BlaR1_MecR1_like"/>
    <property type="match status" value="1"/>
</dbReference>
<dbReference type="InterPro" id="IPR052173">
    <property type="entry name" value="Beta-lactam_resp_regulator"/>
</dbReference>
<sequence>MELLVYLGKSSIILSLFYLVYILFLEKETFFNGIRVYFWLGTLATFILPLVEIKRTVFVDKITVPISEGFYYQTAVTHNTLDLNGILMTIYFMGLVSLLFILAIRLISLFSLIAKEKKNKLENYFLIKTNKEVSPFSFFKYIVTGNQKFDENEFGQILFHEKVHAKEWHSLDVLMANIVSIIFWFNPFAWLYKKQIQKNLEFIADAHTISSLKNKKDYPYLLLKSVPTKSYGLTTQFYDSTIKKRITMLHKTRSKKVNQWKFLTVLPLLILFLFTMNIKTVAQNKTAPLSVQEELFIEIITKDFTKSQLSSLKEQLNSKGIEFKFGKLKYNSQNEITGIELSAKSKTGNKVNLSQSSTAPISPIRISWDDKGKLSLGNVNVAPENHFVWNDSGAHGSHKKIVIEKNGDKDILVFSPEGEGGSLISEGENIFISEDGKKHVIKIKSKGDDDLIWISKEGDTISQKTMKVNTFTEDNGKTYKVIIEKDGDVDASEDILIKTDGKIKEKKVFFVSSDDEKPLILIDGKEAPESTMKDLDPDRIDKMEVLKGDKAVEKYGDKGKNGVILITTKK</sequence>
<feature type="transmembrane region" description="Helical" evidence="2">
    <location>
        <begin position="36"/>
        <end position="53"/>
    </location>
</feature>
<accession>A0ABW3XZJ6</accession>
<dbReference type="SUPFAM" id="SSF56935">
    <property type="entry name" value="Porins"/>
    <property type="match status" value="1"/>
</dbReference>
<feature type="transmembrane region" description="Helical" evidence="2">
    <location>
        <begin position="90"/>
        <end position="114"/>
    </location>
</feature>
<dbReference type="EMBL" id="JBHTMY010000001">
    <property type="protein sequence ID" value="MFD1314095.1"/>
    <property type="molecule type" value="Genomic_DNA"/>
</dbReference>
<dbReference type="Pfam" id="PF05569">
    <property type="entry name" value="Peptidase_M56"/>
    <property type="match status" value="1"/>
</dbReference>
<keyword evidence="1 2" id="KW-0472">Membrane</keyword>
<feature type="transmembrane region" description="Helical" evidence="2">
    <location>
        <begin position="260"/>
        <end position="278"/>
    </location>
</feature>
<dbReference type="InterPro" id="IPR008756">
    <property type="entry name" value="Peptidase_M56"/>
</dbReference>
<gene>
    <name evidence="4" type="ORF">ACFQ39_00575</name>
</gene>
<keyword evidence="1" id="KW-0998">Cell outer membrane</keyword>
<reference evidence="5" key="1">
    <citation type="journal article" date="2019" name="Int. J. Syst. Evol. Microbiol.">
        <title>The Global Catalogue of Microorganisms (GCM) 10K type strain sequencing project: providing services to taxonomists for standard genome sequencing and annotation.</title>
        <authorList>
            <consortium name="The Broad Institute Genomics Platform"/>
            <consortium name="The Broad Institute Genome Sequencing Center for Infectious Disease"/>
            <person name="Wu L."/>
            <person name="Ma J."/>
        </authorList>
    </citation>
    <scope>NUCLEOTIDE SEQUENCE [LARGE SCALE GENOMIC DNA]</scope>
    <source>
        <strain evidence="5">CCUG 61485</strain>
    </source>
</reference>
<comment type="similarity">
    <text evidence="1">Belongs to the TonB-dependent receptor family.</text>
</comment>
<comment type="caution">
    <text evidence="4">The sequence shown here is derived from an EMBL/GenBank/DDBJ whole genome shotgun (WGS) entry which is preliminary data.</text>
</comment>
<dbReference type="RefSeq" id="WP_377175376.1">
    <property type="nucleotide sequence ID" value="NZ_JBHTMY010000001.1"/>
</dbReference>
<organism evidence="4 5">
    <name type="scientific">Namhaeicola litoreus</name>
    <dbReference type="NCBI Taxonomy" id="1052145"/>
    <lineage>
        <taxon>Bacteria</taxon>
        <taxon>Pseudomonadati</taxon>
        <taxon>Bacteroidota</taxon>
        <taxon>Flavobacteriia</taxon>
        <taxon>Flavobacteriales</taxon>
        <taxon>Flavobacteriaceae</taxon>
        <taxon>Namhaeicola</taxon>
    </lineage>
</organism>
<evidence type="ECO:0000313" key="5">
    <source>
        <dbReference type="Proteomes" id="UP001597201"/>
    </source>
</evidence>
<proteinExistence type="inferred from homology"/>
<dbReference type="Proteomes" id="UP001597201">
    <property type="component" value="Unassembled WGS sequence"/>
</dbReference>
<evidence type="ECO:0000256" key="1">
    <source>
        <dbReference type="PROSITE-ProRule" id="PRU01360"/>
    </source>
</evidence>
<feature type="transmembrane region" description="Helical" evidence="2">
    <location>
        <begin position="6"/>
        <end position="24"/>
    </location>
</feature>
<evidence type="ECO:0000313" key="4">
    <source>
        <dbReference type="EMBL" id="MFD1314095.1"/>
    </source>
</evidence>
<keyword evidence="2" id="KW-1133">Transmembrane helix</keyword>
<feature type="domain" description="Peptidase M56" evidence="3">
    <location>
        <begin position="146"/>
        <end position="249"/>
    </location>
</feature>
<protein>
    <submittedName>
        <fullName evidence="4">M56 family metallopeptidase</fullName>
    </submittedName>
</protein>
<keyword evidence="1" id="KW-0813">Transport</keyword>
<dbReference type="InterPro" id="IPR037066">
    <property type="entry name" value="Plug_dom_sf"/>
</dbReference>
<keyword evidence="1 2" id="KW-0812">Transmembrane</keyword>
<dbReference type="Gene3D" id="2.170.130.10">
    <property type="entry name" value="TonB-dependent receptor, plug domain"/>
    <property type="match status" value="1"/>
</dbReference>
<evidence type="ECO:0000259" key="3">
    <source>
        <dbReference type="Pfam" id="PF05569"/>
    </source>
</evidence>
<dbReference type="PANTHER" id="PTHR34978">
    <property type="entry name" value="POSSIBLE SENSOR-TRANSDUCER PROTEIN BLAR"/>
    <property type="match status" value="1"/>
</dbReference>
<dbReference type="InterPro" id="IPR039426">
    <property type="entry name" value="TonB-dep_rcpt-like"/>
</dbReference>
<keyword evidence="1" id="KW-1134">Transmembrane beta strand</keyword>
<keyword evidence="5" id="KW-1185">Reference proteome</keyword>
<comment type="subcellular location">
    <subcellularLocation>
        <location evidence="1">Cell outer membrane</location>
        <topology evidence="1">Multi-pass membrane protein</topology>
    </subcellularLocation>
</comment>
<dbReference type="PANTHER" id="PTHR34978:SF3">
    <property type="entry name" value="SLR0241 PROTEIN"/>
    <property type="match status" value="1"/>
</dbReference>
<dbReference type="PROSITE" id="PS52016">
    <property type="entry name" value="TONB_DEPENDENT_REC_3"/>
    <property type="match status" value="1"/>
</dbReference>
<name>A0ABW3XZJ6_9FLAO</name>
<evidence type="ECO:0000256" key="2">
    <source>
        <dbReference type="SAM" id="Phobius"/>
    </source>
</evidence>